<reference evidence="1" key="1">
    <citation type="submission" date="2021-03" db="EMBL/GenBank/DDBJ databases">
        <title>Evolutionary priming and transition to the ectomycorrhizal habit in an iconic lineage of mushroom-forming fungi: is preadaptation a requirement?</title>
        <authorList>
            <consortium name="DOE Joint Genome Institute"/>
            <person name="Looney B.P."/>
            <person name="Miyauchi S."/>
            <person name="Morin E."/>
            <person name="Drula E."/>
            <person name="Courty P.E."/>
            <person name="Chicoki N."/>
            <person name="Fauchery L."/>
            <person name="Kohler A."/>
            <person name="Kuo A."/>
            <person name="LaButti K."/>
            <person name="Pangilinan J."/>
            <person name="Lipzen A."/>
            <person name="Riley R."/>
            <person name="Andreopoulos W."/>
            <person name="He G."/>
            <person name="Johnson J."/>
            <person name="Barry K.W."/>
            <person name="Grigoriev I.V."/>
            <person name="Nagy L."/>
            <person name="Hibbett D."/>
            <person name="Henrissat B."/>
            <person name="Matheny P.B."/>
            <person name="Labbe J."/>
            <person name="Martin A.F."/>
        </authorList>
    </citation>
    <scope>NUCLEOTIDE SEQUENCE</scope>
    <source>
        <strain evidence="1">BPL698</strain>
    </source>
</reference>
<protein>
    <submittedName>
        <fullName evidence="1">Uncharacterized protein</fullName>
    </submittedName>
</protein>
<evidence type="ECO:0000313" key="2">
    <source>
        <dbReference type="Proteomes" id="UP001207468"/>
    </source>
</evidence>
<comment type="caution">
    <text evidence="1">The sequence shown here is derived from an EMBL/GenBank/DDBJ whole genome shotgun (WGS) entry which is preliminary data.</text>
</comment>
<accession>A0ACC0U6G6</accession>
<dbReference type="EMBL" id="JAGFNK010000156">
    <property type="protein sequence ID" value="KAI9463772.1"/>
    <property type="molecule type" value="Genomic_DNA"/>
</dbReference>
<keyword evidence="2" id="KW-1185">Reference proteome</keyword>
<name>A0ACC0U6G6_9AGAM</name>
<organism evidence="1 2">
    <name type="scientific">Russula earlei</name>
    <dbReference type="NCBI Taxonomy" id="71964"/>
    <lineage>
        <taxon>Eukaryota</taxon>
        <taxon>Fungi</taxon>
        <taxon>Dikarya</taxon>
        <taxon>Basidiomycota</taxon>
        <taxon>Agaricomycotina</taxon>
        <taxon>Agaricomycetes</taxon>
        <taxon>Russulales</taxon>
        <taxon>Russulaceae</taxon>
        <taxon>Russula</taxon>
    </lineage>
</organism>
<sequence length="168" mass="18217">MKYTGTNRGAVHHLCLVNKVRDEQRKKIVGCVGMDALGSANSDSAGKSKAACVIHQQPTPFPVSFISVSHPVRIAMSEPEDSKPKLNLIISHSGTQVTVKVKANMQFKKIFEVAEKRFGKDPGTLRFVYDGERLSPTETPAEKSMEDGDVIDALLQQVGGGSHLHSCS</sequence>
<proteinExistence type="predicted"/>
<gene>
    <name evidence="1" type="ORF">F5148DRAFT_1211064</name>
</gene>
<evidence type="ECO:0000313" key="1">
    <source>
        <dbReference type="EMBL" id="KAI9463772.1"/>
    </source>
</evidence>
<dbReference type="Proteomes" id="UP001207468">
    <property type="component" value="Unassembled WGS sequence"/>
</dbReference>